<sequence length="55" mass="6143">MATDWLQCQVKGYIDIVSLEIDADVSVNVPTFETIQLGELKRHLRDGVNLPQACV</sequence>
<dbReference type="Proteomes" id="UP001203297">
    <property type="component" value="Unassembled WGS sequence"/>
</dbReference>
<protein>
    <submittedName>
        <fullName evidence="1">Uncharacterized protein</fullName>
    </submittedName>
</protein>
<dbReference type="AlphaFoldDB" id="A0AAD4M2B5"/>
<reference evidence="1" key="1">
    <citation type="journal article" date="2022" name="New Phytol.">
        <title>Evolutionary transition to the ectomycorrhizal habit in the genomes of a hyperdiverse lineage of mushroom-forming fungi.</title>
        <authorList>
            <person name="Looney B."/>
            <person name="Miyauchi S."/>
            <person name="Morin E."/>
            <person name="Drula E."/>
            <person name="Courty P.E."/>
            <person name="Kohler A."/>
            <person name="Kuo A."/>
            <person name="LaButti K."/>
            <person name="Pangilinan J."/>
            <person name="Lipzen A."/>
            <person name="Riley R."/>
            <person name="Andreopoulos W."/>
            <person name="He G."/>
            <person name="Johnson J."/>
            <person name="Nolan M."/>
            <person name="Tritt A."/>
            <person name="Barry K.W."/>
            <person name="Grigoriev I.V."/>
            <person name="Nagy L.G."/>
            <person name="Hibbett D."/>
            <person name="Henrissat B."/>
            <person name="Matheny P.B."/>
            <person name="Labbe J."/>
            <person name="Martin F.M."/>
        </authorList>
    </citation>
    <scope>NUCLEOTIDE SEQUENCE</scope>
    <source>
        <strain evidence="1">BPL690</strain>
    </source>
</reference>
<dbReference type="EMBL" id="WTXG01000041">
    <property type="protein sequence ID" value="KAI0297058.1"/>
    <property type="molecule type" value="Genomic_DNA"/>
</dbReference>
<name>A0AAD4M2B5_9AGAM</name>
<evidence type="ECO:0000313" key="1">
    <source>
        <dbReference type="EMBL" id="KAI0297058.1"/>
    </source>
</evidence>
<evidence type="ECO:0000313" key="2">
    <source>
        <dbReference type="Proteomes" id="UP001203297"/>
    </source>
</evidence>
<gene>
    <name evidence="1" type="ORF">B0F90DRAFT_1742782</name>
</gene>
<organism evidence="1 2">
    <name type="scientific">Multifurca ochricompacta</name>
    <dbReference type="NCBI Taxonomy" id="376703"/>
    <lineage>
        <taxon>Eukaryota</taxon>
        <taxon>Fungi</taxon>
        <taxon>Dikarya</taxon>
        <taxon>Basidiomycota</taxon>
        <taxon>Agaricomycotina</taxon>
        <taxon>Agaricomycetes</taxon>
        <taxon>Russulales</taxon>
        <taxon>Russulaceae</taxon>
        <taxon>Multifurca</taxon>
    </lineage>
</organism>
<keyword evidence="2" id="KW-1185">Reference proteome</keyword>
<comment type="caution">
    <text evidence="1">The sequence shown here is derived from an EMBL/GenBank/DDBJ whole genome shotgun (WGS) entry which is preliminary data.</text>
</comment>
<proteinExistence type="predicted"/>
<accession>A0AAD4M2B5</accession>